<evidence type="ECO:0000259" key="1">
    <source>
        <dbReference type="Pfam" id="PF01408"/>
    </source>
</evidence>
<dbReference type="AlphaFoldDB" id="A0A3B0TJ69"/>
<evidence type="ECO:0000259" key="2">
    <source>
        <dbReference type="Pfam" id="PF22725"/>
    </source>
</evidence>
<dbReference type="EC" id="1.1.1.18" evidence="3"/>
<proteinExistence type="predicted"/>
<evidence type="ECO:0000313" key="3">
    <source>
        <dbReference type="EMBL" id="VAW14522.1"/>
    </source>
</evidence>
<dbReference type="EMBL" id="UOEP01000037">
    <property type="protein sequence ID" value="VAW14522.1"/>
    <property type="molecule type" value="Genomic_DNA"/>
</dbReference>
<dbReference type="InterPro" id="IPR036291">
    <property type="entry name" value="NAD(P)-bd_dom_sf"/>
</dbReference>
<dbReference type="PANTHER" id="PTHR43249">
    <property type="entry name" value="UDP-N-ACETYL-2-AMINO-2-DEOXY-D-GLUCURONATE OXIDASE"/>
    <property type="match status" value="1"/>
</dbReference>
<feature type="domain" description="GFO/IDH/MocA-like oxidoreductase" evidence="2">
    <location>
        <begin position="132"/>
        <end position="253"/>
    </location>
</feature>
<protein>
    <submittedName>
        <fullName evidence="3">Myo-inositol 2-dehydrogenase</fullName>
        <ecNumber evidence="3">1.1.1.18</ecNumber>
    </submittedName>
</protein>
<feature type="domain" description="Gfo/Idh/MocA-like oxidoreductase N-terminal" evidence="1">
    <location>
        <begin position="5"/>
        <end position="122"/>
    </location>
</feature>
<sequence>MGNKIKWGVIGSGGIAQRRTIPEGIACAEHAGLSAVYDINTEVNRAVAEKFNAKAAGSIQELIDSDIDAVYIASPVNMHLEHAFACAKGRKHVFCEKPLGITVGEAEKIIQVCKQEGVFLGTGLMMRFLAQHQAALKIIQEGKLGKPVYGRAQLSCWYPPIEGAWRQDPAVGGGGSLMDMGSHCIDLLEMFFGKVKSVSCFINNNVHAYKSEDSAVVSLFFENGALATVDSYFCIPDNSSKNILELYGSKGSILAKGTIGQGTSGEMIAYLEDDTACYDANQARSAVEGLVINPAPVNTYLAEIEEFSCAILGNREPLNNYAIGLQNQKVLTACYLSAKSGEIIEV</sequence>
<keyword evidence="3" id="KW-0560">Oxidoreductase</keyword>
<dbReference type="SUPFAM" id="SSF55347">
    <property type="entry name" value="Glyceraldehyde-3-phosphate dehydrogenase-like, C-terminal domain"/>
    <property type="match status" value="1"/>
</dbReference>
<dbReference type="SUPFAM" id="SSF51735">
    <property type="entry name" value="NAD(P)-binding Rossmann-fold domains"/>
    <property type="match status" value="1"/>
</dbReference>
<dbReference type="Pfam" id="PF22725">
    <property type="entry name" value="GFO_IDH_MocA_C3"/>
    <property type="match status" value="1"/>
</dbReference>
<dbReference type="InterPro" id="IPR055170">
    <property type="entry name" value="GFO_IDH_MocA-like_dom"/>
</dbReference>
<dbReference type="Pfam" id="PF01408">
    <property type="entry name" value="GFO_IDH_MocA"/>
    <property type="match status" value="1"/>
</dbReference>
<reference evidence="3" key="1">
    <citation type="submission" date="2018-06" db="EMBL/GenBank/DDBJ databases">
        <authorList>
            <person name="Zhirakovskaya E."/>
        </authorList>
    </citation>
    <scope>NUCLEOTIDE SEQUENCE</scope>
</reference>
<dbReference type="InterPro" id="IPR000683">
    <property type="entry name" value="Gfo/Idh/MocA-like_OxRdtase_N"/>
</dbReference>
<name>A0A3B0TJ69_9ZZZZ</name>
<dbReference type="Gene3D" id="3.30.360.10">
    <property type="entry name" value="Dihydrodipicolinate Reductase, domain 2"/>
    <property type="match status" value="1"/>
</dbReference>
<dbReference type="PANTHER" id="PTHR43249:SF1">
    <property type="entry name" value="D-GLUCOSIDE 3-DEHYDROGENASE"/>
    <property type="match status" value="1"/>
</dbReference>
<accession>A0A3B0TJ69</accession>
<dbReference type="InterPro" id="IPR052515">
    <property type="entry name" value="Gfo/Idh/MocA_Oxidoreductase"/>
</dbReference>
<organism evidence="3">
    <name type="scientific">hydrothermal vent metagenome</name>
    <dbReference type="NCBI Taxonomy" id="652676"/>
    <lineage>
        <taxon>unclassified sequences</taxon>
        <taxon>metagenomes</taxon>
        <taxon>ecological metagenomes</taxon>
    </lineage>
</organism>
<dbReference type="Gene3D" id="3.40.50.720">
    <property type="entry name" value="NAD(P)-binding Rossmann-like Domain"/>
    <property type="match status" value="1"/>
</dbReference>
<gene>
    <name evidence="3" type="ORF">MNBD_BACTEROID01-1364</name>
</gene>
<dbReference type="GO" id="GO:0000166">
    <property type="term" value="F:nucleotide binding"/>
    <property type="evidence" value="ECO:0007669"/>
    <property type="project" value="InterPro"/>
</dbReference>
<dbReference type="GO" id="GO:0050112">
    <property type="term" value="F:inositol 2-dehydrogenase (NAD+) activity"/>
    <property type="evidence" value="ECO:0007669"/>
    <property type="project" value="UniProtKB-EC"/>
</dbReference>